<name>A0ABY2BJN0_9ACTN</name>
<protein>
    <submittedName>
        <fullName evidence="1">Uncharacterized protein</fullName>
    </submittedName>
</protein>
<sequence>MNIVKLSIFGGRGAAWQGGSTVSNPLYFDWADQAQLELLQQEYR</sequence>
<comment type="caution">
    <text evidence="1">The sequence shown here is derived from an EMBL/GenBank/DDBJ whole genome shotgun (WGS) entry which is preliminary data.</text>
</comment>
<evidence type="ECO:0000313" key="2">
    <source>
        <dbReference type="Proteomes" id="UP000295818"/>
    </source>
</evidence>
<keyword evidence="2" id="KW-1185">Reference proteome</keyword>
<proteinExistence type="predicted"/>
<accession>A0ABY2BJN0</accession>
<dbReference type="EMBL" id="SLWM01000009">
    <property type="protein sequence ID" value="TCO20103.1"/>
    <property type="molecule type" value="Genomic_DNA"/>
</dbReference>
<gene>
    <name evidence="1" type="ORF">EV644_109123</name>
</gene>
<evidence type="ECO:0000313" key="1">
    <source>
        <dbReference type="EMBL" id="TCO20103.1"/>
    </source>
</evidence>
<organism evidence="1 2">
    <name type="scientific">Kribbella orskensis</name>
    <dbReference type="NCBI Taxonomy" id="2512216"/>
    <lineage>
        <taxon>Bacteria</taxon>
        <taxon>Bacillati</taxon>
        <taxon>Actinomycetota</taxon>
        <taxon>Actinomycetes</taxon>
        <taxon>Propionibacteriales</taxon>
        <taxon>Kribbellaceae</taxon>
        <taxon>Kribbella</taxon>
    </lineage>
</organism>
<dbReference type="Proteomes" id="UP000295818">
    <property type="component" value="Unassembled WGS sequence"/>
</dbReference>
<reference evidence="1 2" key="1">
    <citation type="journal article" date="2015" name="Stand. Genomic Sci.">
        <title>Genomic Encyclopedia of Bacterial and Archaeal Type Strains, Phase III: the genomes of soil and plant-associated and newly described type strains.</title>
        <authorList>
            <person name="Whitman W.B."/>
            <person name="Woyke T."/>
            <person name="Klenk H.P."/>
            <person name="Zhou Y."/>
            <person name="Lilburn T.G."/>
            <person name="Beck B.J."/>
            <person name="De Vos P."/>
            <person name="Vandamme P."/>
            <person name="Eisen J.A."/>
            <person name="Garrity G."/>
            <person name="Hugenholtz P."/>
            <person name="Kyrpides N.C."/>
        </authorList>
    </citation>
    <scope>NUCLEOTIDE SEQUENCE [LARGE SCALE GENOMIC DNA]</scope>
    <source>
        <strain evidence="1 2">VKM Ac-2538</strain>
    </source>
</reference>
<dbReference type="RefSeq" id="WP_255511345.1">
    <property type="nucleotide sequence ID" value="NZ_SLWM01000009.1"/>
</dbReference>